<organism evidence="3 5">
    <name type="scientific">Candidatus Phosphoribacter hodrii</name>
    <dbReference type="NCBI Taxonomy" id="2953743"/>
    <lineage>
        <taxon>Bacteria</taxon>
        <taxon>Bacillati</taxon>
        <taxon>Actinomycetota</taxon>
        <taxon>Actinomycetes</taxon>
        <taxon>Micrococcales</taxon>
        <taxon>Dermatophilaceae</taxon>
        <taxon>Candidatus Phosphoribacter</taxon>
    </lineage>
</organism>
<dbReference type="CDD" id="cd12797">
    <property type="entry name" value="M23_peptidase"/>
    <property type="match status" value="1"/>
</dbReference>
<dbReference type="PANTHER" id="PTHR21666">
    <property type="entry name" value="PEPTIDASE-RELATED"/>
    <property type="match status" value="1"/>
</dbReference>
<dbReference type="Pfam" id="PF01551">
    <property type="entry name" value="Peptidase_M23"/>
    <property type="match status" value="1"/>
</dbReference>
<dbReference type="AlphaFoldDB" id="A0A935CDL6"/>
<dbReference type="PANTHER" id="PTHR21666:SF270">
    <property type="entry name" value="MUREIN HYDROLASE ACTIVATOR ENVC"/>
    <property type="match status" value="1"/>
</dbReference>
<sequence length="233" mass="24332">MALTSTTLAAGASAVDDATTDRAELTQDKSTDSTLLARGVQDRVARDSERVRVSAVTEENAKRAATEASLAANDVPVQVSLVGAPGSELATSAASLKGASLGSKAWVNPLGGNYNLSSNYGWRWGRLHSGQDMACPTGTPVRSISSGVVIFSGWAGNLGYKVEILHWDGTVSWYGHNSKLRVSEGQRVEPGQLIALAGSTGHSTGPHVHLEIHPDGGNAVPPKRWLAARGVNI</sequence>
<accession>A0A935CDL6</accession>
<gene>
    <name evidence="3" type="ORF">IPF40_08050</name>
    <name evidence="4" type="ORF">IPI13_00705</name>
</gene>
<comment type="caution">
    <text evidence="3">The sequence shown here is derived from an EMBL/GenBank/DDBJ whole genome shotgun (WGS) entry which is preliminary data.</text>
</comment>
<evidence type="ECO:0000256" key="1">
    <source>
        <dbReference type="SAM" id="MobiDB-lite"/>
    </source>
</evidence>
<reference evidence="5 6" key="1">
    <citation type="submission" date="2020-10" db="EMBL/GenBank/DDBJ databases">
        <title>Connecting structure to function with the recovery of over 1000 high-quality activated sludge metagenome-assembled genomes encoding full-length rRNA genes using long-read sequencing.</title>
        <authorList>
            <person name="Singleton C.M."/>
            <person name="Petriglieri F."/>
            <person name="Kristensen J.M."/>
            <person name="Kirkegaard R.H."/>
            <person name="Michaelsen T.Y."/>
            <person name="Andersen M.H."/>
            <person name="Karst S.M."/>
            <person name="Dueholm M.S."/>
            <person name="Nielsen P.H."/>
            <person name="Albertsen M."/>
        </authorList>
    </citation>
    <scope>NUCLEOTIDE SEQUENCE [LARGE SCALE GENOMIC DNA]</scope>
    <source>
        <strain evidence="3">AalE_18-Q3-R2-46_BAT3C.188</strain>
        <strain evidence="4">Ega_18-Q3-R5-49_MAXAC.001</strain>
    </source>
</reference>
<dbReference type="Proteomes" id="UP000718281">
    <property type="component" value="Unassembled WGS sequence"/>
</dbReference>
<dbReference type="GO" id="GO:0004222">
    <property type="term" value="F:metalloendopeptidase activity"/>
    <property type="evidence" value="ECO:0007669"/>
    <property type="project" value="TreeGrafter"/>
</dbReference>
<proteinExistence type="predicted"/>
<dbReference type="SUPFAM" id="SSF51261">
    <property type="entry name" value="Duplicated hybrid motif"/>
    <property type="match status" value="1"/>
</dbReference>
<dbReference type="InterPro" id="IPR050570">
    <property type="entry name" value="Cell_wall_metabolism_enzyme"/>
</dbReference>
<evidence type="ECO:0000313" key="5">
    <source>
        <dbReference type="Proteomes" id="UP000718281"/>
    </source>
</evidence>
<feature type="region of interest" description="Disordered" evidence="1">
    <location>
        <begin position="1"/>
        <end position="30"/>
    </location>
</feature>
<feature type="compositionally biased region" description="Basic and acidic residues" evidence="1">
    <location>
        <begin position="19"/>
        <end position="30"/>
    </location>
</feature>
<evidence type="ECO:0000313" key="4">
    <source>
        <dbReference type="EMBL" id="MBK7271737.1"/>
    </source>
</evidence>
<dbReference type="Gene3D" id="2.70.70.10">
    <property type="entry name" value="Glucose Permease (Domain IIA)"/>
    <property type="match status" value="1"/>
</dbReference>
<feature type="compositionally biased region" description="Low complexity" evidence="1">
    <location>
        <begin position="1"/>
        <end position="14"/>
    </location>
</feature>
<name>A0A935CDL6_9MICO</name>
<protein>
    <submittedName>
        <fullName evidence="3">M23 family metallopeptidase</fullName>
    </submittedName>
</protein>
<dbReference type="EMBL" id="JADJIB010000001">
    <property type="protein sequence ID" value="MBK7271737.1"/>
    <property type="molecule type" value="Genomic_DNA"/>
</dbReference>
<dbReference type="Proteomes" id="UP000726105">
    <property type="component" value="Unassembled WGS sequence"/>
</dbReference>
<evidence type="ECO:0000313" key="3">
    <source>
        <dbReference type="EMBL" id="MBK6300993.1"/>
    </source>
</evidence>
<evidence type="ECO:0000259" key="2">
    <source>
        <dbReference type="Pfam" id="PF01551"/>
    </source>
</evidence>
<dbReference type="EMBL" id="JADIXZ010000004">
    <property type="protein sequence ID" value="MBK6300993.1"/>
    <property type="molecule type" value="Genomic_DNA"/>
</dbReference>
<dbReference type="InterPro" id="IPR016047">
    <property type="entry name" value="M23ase_b-sheet_dom"/>
</dbReference>
<dbReference type="InterPro" id="IPR011055">
    <property type="entry name" value="Dup_hybrid_motif"/>
</dbReference>
<feature type="domain" description="M23ase beta-sheet core" evidence="2">
    <location>
        <begin position="127"/>
        <end position="217"/>
    </location>
</feature>
<evidence type="ECO:0000313" key="6">
    <source>
        <dbReference type="Proteomes" id="UP000726105"/>
    </source>
</evidence>